<dbReference type="Proteomes" id="UP000460287">
    <property type="component" value="Unassembled WGS sequence"/>
</dbReference>
<dbReference type="InterPro" id="IPR000182">
    <property type="entry name" value="GNAT_dom"/>
</dbReference>
<proteinExistence type="predicted"/>
<dbReference type="Gene3D" id="3.40.630.30">
    <property type="match status" value="1"/>
</dbReference>
<protein>
    <submittedName>
        <fullName evidence="4">GNAT family N-acetyltransferase</fullName>
    </submittedName>
</protein>
<keyword evidence="2" id="KW-0012">Acyltransferase</keyword>
<name>A0A7X2T080_9CLOT</name>
<comment type="caution">
    <text evidence="4">The sequence shown here is derived from an EMBL/GenBank/DDBJ whole genome shotgun (WGS) entry which is preliminary data.</text>
</comment>
<reference evidence="4 5" key="1">
    <citation type="submission" date="2019-08" db="EMBL/GenBank/DDBJ databases">
        <title>In-depth cultivation of the pig gut microbiome towards novel bacterial diversity and tailored functional studies.</title>
        <authorList>
            <person name="Wylensek D."/>
            <person name="Hitch T.C.A."/>
            <person name="Clavel T."/>
        </authorList>
    </citation>
    <scope>NUCLEOTIDE SEQUENCE [LARGE SCALE GENOMIC DNA]</scope>
    <source>
        <strain evidence="4 5">WCA-383-APC-5B</strain>
    </source>
</reference>
<dbReference type="PROSITE" id="PS51186">
    <property type="entry name" value="GNAT"/>
    <property type="match status" value="1"/>
</dbReference>
<accession>A0A7X2T080</accession>
<dbReference type="PANTHER" id="PTHR43420">
    <property type="entry name" value="ACETYLTRANSFERASE"/>
    <property type="match status" value="1"/>
</dbReference>
<dbReference type="Pfam" id="PF00583">
    <property type="entry name" value="Acetyltransf_1"/>
    <property type="match status" value="1"/>
</dbReference>
<sequence length="105" mass="12173">MFKEVLNGKFGFVLVAEKNNEILGIAIILDEEKNKTNAHLEALIIKEEYRKLHIGRTLMEEAKKKVKEDGYKYMSLKVLSNNTKALGLYEKNGFNEYMRSMICKL</sequence>
<organism evidence="4 5">
    <name type="scientific">Inconstantimicrobium porci</name>
    <dbReference type="NCBI Taxonomy" id="2652291"/>
    <lineage>
        <taxon>Bacteria</taxon>
        <taxon>Bacillati</taxon>
        <taxon>Bacillota</taxon>
        <taxon>Clostridia</taxon>
        <taxon>Eubacteriales</taxon>
        <taxon>Clostridiaceae</taxon>
        <taxon>Inconstantimicrobium</taxon>
    </lineage>
</organism>
<dbReference type="GO" id="GO:0016747">
    <property type="term" value="F:acyltransferase activity, transferring groups other than amino-acyl groups"/>
    <property type="evidence" value="ECO:0007669"/>
    <property type="project" value="InterPro"/>
</dbReference>
<evidence type="ECO:0000259" key="3">
    <source>
        <dbReference type="PROSITE" id="PS51186"/>
    </source>
</evidence>
<evidence type="ECO:0000313" key="4">
    <source>
        <dbReference type="EMBL" id="MSR90287.1"/>
    </source>
</evidence>
<dbReference type="InterPro" id="IPR016181">
    <property type="entry name" value="Acyl_CoA_acyltransferase"/>
</dbReference>
<dbReference type="CDD" id="cd04301">
    <property type="entry name" value="NAT_SF"/>
    <property type="match status" value="1"/>
</dbReference>
<evidence type="ECO:0000256" key="2">
    <source>
        <dbReference type="ARBA" id="ARBA00023315"/>
    </source>
</evidence>
<dbReference type="RefSeq" id="WP_154530174.1">
    <property type="nucleotide sequence ID" value="NZ_JAQXTV010000087.1"/>
</dbReference>
<dbReference type="PANTHER" id="PTHR43420:SF44">
    <property type="entry name" value="ACETYLTRANSFERASE YPEA"/>
    <property type="match status" value="1"/>
</dbReference>
<gene>
    <name evidence="4" type="ORF">FYJ33_02345</name>
</gene>
<dbReference type="SUPFAM" id="SSF55729">
    <property type="entry name" value="Acyl-CoA N-acyltransferases (Nat)"/>
    <property type="match status" value="1"/>
</dbReference>
<dbReference type="EMBL" id="VULX01000002">
    <property type="protein sequence ID" value="MSR90287.1"/>
    <property type="molecule type" value="Genomic_DNA"/>
</dbReference>
<feature type="domain" description="N-acetyltransferase" evidence="3">
    <location>
        <begin position="1"/>
        <end position="105"/>
    </location>
</feature>
<keyword evidence="1 4" id="KW-0808">Transferase</keyword>
<evidence type="ECO:0000256" key="1">
    <source>
        <dbReference type="ARBA" id="ARBA00022679"/>
    </source>
</evidence>
<keyword evidence="5" id="KW-1185">Reference proteome</keyword>
<dbReference type="InterPro" id="IPR050680">
    <property type="entry name" value="YpeA/RimI_acetyltransf"/>
</dbReference>
<evidence type="ECO:0000313" key="5">
    <source>
        <dbReference type="Proteomes" id="UP000460287"/>
    </source>
</evidence>
<dbReference type="AlphaFoldDB" id="A0A7X2T080"/>